<accession>A0AAN6Z0U6</accession>
<evidence type="ECO:0000313" key="4">
    <source>
        <dbReference type="Proteomes" id="UP001302602"/>
    </source>
</evidence>
<evidence type="ECO:0000256" key="2">
    <source>
        <dbReference type="SAM" id="MobiDB-lite"/>
    </source>
</evidence>
<keyword evidence="1" id="KW-0175">Coiled coil</keyword>
<name>A0AAN6Z0U6_9PEZI</name>
<feature type="compositionally biased region" description="Basic and acidic residues" evidence="2">
    <location>
        <begin position="64"/>
        <end position="74"/>
    </location>
</feature>
<proteinExistence type="predicted"/>
<dbReference type="GeneID" id="87830301"/>
<comment type="caution">
    <text evidence="3">The sequence shown here is derived from an EMBL/GenBank/DDBJ whole genome shotgun (WGS) entry which is preliminary data.</text>
</comment>
<reference evidence="3" key="1">
    <citation type="journal article" date="2023" name="Mol. Phylogenet. Evol.">
        <title>Genome-scale phylogeny and comparative genomics of the fungal order Sordariales.</title>
        <authorList>
            <person name="Hensen N."/>
            <person name="Bonometti L."/>
            <person name="Westerberg I."/>
            <person name="Brannstrom I.O."/>
            <person name="Guillou S."/>
            <person name="Cros-Aarteil S."/>
            <person name="Calhoun S."/>
            <person name="Haridas S."/>
            <person name="Kuo A."/>
            <person name="Mondo S."/>
            <person name="Pangilinan J."/>
            <person name="Riley R."/>
            <person name="LaButti K."/>
            <person name="Andreopoulos B."/>
            <person name="Lipzen A."/>
            <person name="Chen C."/>
            <person name="Yan M."/>
            <person name="Daum C."/>
            <person name="Ng V."/>
            <person name="Clum A."/>
            <person name="Steindorff A."/>
            <person name="Ohm R.A."/>
            <person name="Martin F."/>
            <person name="Silar P."/>
            <person name="Natvig D.O."/>
            <person name="Lalanne C."/>
            <person name="Gautier V."/>
            <person name="Ament-Velasquez S.L."/>
            <person name="Kruys A."/>
            <person name="Hutchinson M.I."/>
            <person name="Powell A.J."/>
            <person name="Barry K."/>
            <person name="Miller A.N."/>
            <person name="Grigoriev I.V."/>
            <person name="Debuchy R."/>
            <person name="Gladieux P."/>
            <person name="Hiltunen Thoren M."/>
            <person name="Johannesson H."/>
        </authorList>
    </citation>
    <scope>NUCLEOTIDE SEQUENCE</scope>
    <source>
        <strain evidence="3">CBS 731.68</strain>
    </source>
</reference>
<feature type="region of interest" description="Disordered" evidence="2">
    <location>
        <begin position="139"/>
        <end position="164"/>
    </location>
</feature>
<sequence>MMVGSNKCSNCVRAGKQCSGPNVADALLSNLSEQEKVARDIEETERVLAETLSRLSRLRSHQRSLRERGAETFRRGMVGLEEEEEAEPDPPMSVEQSLVGQAQALGASGVVDWEFSGVVPYNSAGPGVDLGSFDFDAFLQSGGPSAGQGSSGETPPVSQGSGGS</sequence>
<evidence type="ECO:0000256" key="1">
    <source>
        <dbReference type="SAM" id="Coils"/>
    </source>
</evidence>
<protein>
    <submittedName>
        <fullName evidence="3">Uncharacterized protein</fullName>
    </submittedName>
</protein>
<organism evidence="3 4">
    <name type="scientific">Parathielavia appendiculata</name>
    <dbReference type="NCBI Taxonomy" id="2587402"/>
    <lineage>
        <taxon>Eukaryota</taxon>
        <taxon>Fungi</taxon>
        <taxon>Dikarya</taxon>
        <taxon>Ascomycota</taxon>
        <taxon>Pezizomycotina</taxon>
        <taxon>Sordariomycetes</taxon>
        <taxon>Sordariomycetidae</taxon>
        <taxon>Sordariales</taxon>
        <taxon>Chaetomiaceae</taxon>
        <taxon>Parathielavia</taxon>
    </lineage>
</organism>
<dbReference type="Proteomes" id="UP001302602">
    <property type="component" value="Unassembled WGS sequence"/>
</dbReference>
<dbReference type="EMBL" id="MU853236">
    <property type="protein sequence ID" value="KAK4120743.1"/>
    <property type="molecule type" value="Genomic_DNA"/>
</dbReference>
<dbReference type="AlphaFoldDB" id="A0AAN6Z0U6"/>
<evidence type="ECO:0000313" key="3">
    <source>
        <dbReference type="EMBL" id="KAK4120743.1"/>
    </source>
</evidence>
<feature type="region of interest" description="Disordered" evidence="2">
    <location>
        <begin position="63"/>
        <end position="94"/>
    </location>
</feature>
<reference evidence="3" key="2">
    <citation type="submission" date="2023-05" db="EMBL/GenBank/DDBJ databases">
        <authorList>
            <consortium name="Lawrence Berkeley National Laboratory"/>
            <person name="Steindorff A."/>
            <person name="Hensen N."/>
            <person name="Bonometti L."/>
            <person name="Westerberg I."/>
            <person name="Brannstrom I.O."/>
            <person name="Guillou S."/>
            <person name="Cros-Aarteil S."/>
            <person name="Calhoun S."/>
            <person name="Haridas S."/>
            <person name="Kuo A."/>
            <person name="Mondo S."/>
            <person name="Pangilinan J."/>
            <person name="Riley R."/>
            <person name="Labutti K."/>
            <person name="Andreopoulos B."/>
            <person name="Lipzen A."/>
            <person name="Chen C."/>
            <person name="Yanf M."/>
            <person name="Daum C."/>
            <person name="Ng V."/>
            <person name="Clum A."/>
            <person name="Ohm R."/>
            <person name="Martin F."/>
            <person name="Silar P."/>
            <person name="Natvig D."/>
            <person name="Lalanne C."/>
            <person name="Gautier V."/>
            <person name="Ament-Velasquez S.L."/>
            <person name="Kruys A."/>
            <person name="Hutchinson M.I."/>
            <person name="Powell A.J."/>
            <person name="Barry K."/>
            <person name="Miller A.N."/>
            <person name="Grigoriev I.V."/>
            <person name="Debuchy R."/>
            <person name="Gladieux P."/>
            <person name="Thoren M.H."/>
            <person name="Johannesson H."/>
        </authorList>
    </citation>
    <scope>NUCLEOTIDE SEQUENCE</scope>
    <source>
        <strain evidence="3">CBS 731.68</strain>
    </source>
</reference>
<gene>
    <name evidence="3" type="ORF">N657DRAFT_648523</name>
</gene>
<keyword evidence="4" id="KW-1185">Reference proteome</keyword>
<dbReference type="RefSeq" id="XP_062644514.1">
    <property type="nucleotide sequence ID" value="XM_062793532.1"/>
</dbReference>
<feature type="coiled-coil region" evidence="1">
    <location>
        <begin position="24"/>
        <end position="61"/>
    </location>
</feature>